<dbReference type="RefSeq" id="WP_230001176.1">
    <property type="nucleotide sequence ID" value="NZ_JAJJMN010000002.1"/>
</dbReference>
<dbReference type="NCBIfam" id="TIGR04131">
    <property type="entry name" value="Bac_Flav_CTERM"/>
    <property type="match status" value="1"/>
</dbReference>
<dbReference type="Proteomes" id="UP001430700">
    <property type="component" value="Unassembled WGS sequence"/>
</dbReference>
<evidence type="ECO:0000256" key="1">
    <source>
        <dbReference type="SAM" id="SignalP"/>
    </source>
</evidence>
<protein>
    <submittedName>
        <fullName evidence="4">DUF11 domain-containing protein</fullName>
    </submittedName>
</protein>
<reference evidence="4" key="1">
    <citation type="submission" date="2021-11" db="EMBL/GenBank/DDBJ databases">
        <title>Description of novel Flavobacterium species.</title>
        <authorList>
            <person name="Saticioglu I.B."/>
            <person name="Ay H."/>
            <person name="Altun S."/>
            <person name="Duman M."/>
        </authorList>
    </citation>
    <scope>NUCLEOTIDE SEQUENCE</scope>
    <source>
        <strain evidence="4">F-126</strain>
    </source>
</reference>
<dbReference type="InterPro" id="IPR047589">
    <property type="entry name" value="DUF11_rpt"/>
</dbReference>
<dbReference type="InterPro" id="IPR044023">
    <property type="entry name" value="Ig_7"/>
</dbReference>
<feature type="domain" description="Ig-like" evidence="3">
    <location>
        <begin position="604"/>
        <end position="681"/>
    </location>
</feature>
<dbReference type="NCBIfam" id="TIGR01451">
    <property type="entry name" value="B_ant_repeat"/>
    <property type="match status" value="1"/>
</dbReference>
<evidence type="ECO:0000259" key="3">
    <source>
        <dbReference type="Pfam" id="PF19081"/>
    </source>
</evidence>
<feature type="chain" id="PRO_5047409818" evidence="1">
    <location>
        <begin position="32"/>
        <end position="4197"/>
    </location>
</feature>
<dbReference type="InterPro" id="IPR001434">
    <property type="entry name" value="OmcB-like_DUF11"/>
</dbReference>
<name>A0ABS8M689_9FLAO</name>
<feature type="domain" description="DUF11" evidence="2">
    <location>
        <begin position="3987"/>
        <end position="4101"/>
    </location>
</feature>
<feature type="domain" description="Ig-like" evidence="3">
    <location>
        <begin position="769"/>
        <end position="853"/>
    </location>
</feature>
<dbReference type="InterPro" id="IPR026341">
    <property type="entry name" value="T9SS_type_B"/>
</dbReference>
<feature type="domain" description="Ig-like" evidence="3">
    <location>
        <begin position="1693"/>
        <end position="1767"/>
    </location>
</feature>
<feature type="domain" description="Ig-like" evidence="3">
    <location>
        <begin position="689"/>
        <end position="767"/>
    </location>
</feature>
<keyword evidence="5" id="KW-1185">Reference proteome</keyword>
<evidence type="ECO:0000259" key="2">
    <source>
        <dbReference type="Pfam" id="PF01345"/>
    </source>
</evidence>
<dbReference type="Pfam" id="PF19081">
    <property type="entry name" value="Ig_7"/>
    <property type="match status" value="9"/>
</dbReference>
<accession>A0ABS8M689</accession>
<proteinExistence type="predicted"/>
<sequence>MKKKFTFYDLLMKRRLLGLIFLLLFCNENFAQTFCRPTSQTNSRAGVCLGTTEVLNPTFAYDANTSTYASLTNALGVLCSVQETVKFSQMAKAGDQIVIVYGSNADLLDVGLLSNATIQPSNSVNSTSSTALALNSPLLNVNAISGATTGTIKYTLTADSDQVKVEIGGLLSVLTNIRIYDVRLEFAKPTITGGATQSVCVGQSIALTATPAAGTTLAWYSSPTSTTALSSVNTFTTPALTTSTTYYIGITRSAGCESDERFPVTINVLDPVLPTISTVGTSICSSGATQATTLSVINPVLGTTYSWYSAPTGGVALSTGSAYTPTVPTGVTNFYVEASIGSCVTPTRTLVTVTSTPVPGVATILTQSVSILSGQNATLSASTAEAGVTLDWYDVPTGGTKLLGDSNTFTTPILVATKTYYVESRTSAGGCVSATRAPVTVTVLANPLGGCLEANSQQTTQNGLCLLCSSSDQGNSVDGNSTTSSSITLPVGLVNGWIQQTLQFNNPGKTGDFIDVDLELPGGIADLSLLGAVSLATYNGATYNNDRNFINNALVTLQLLSGNKFRATITAGANFDRVEVRLGGLVSALTTLKIYQATHRYKLPSFTGNTTICGGQTTTLTANIVAGETIKWYDALTGGTLLASTAAYTTPALTVNTTYYVEVTRDGCVNSERNPVSVTVNNPIAPGTVVASPLNLCSGTSTTITIQSPVAGTVYKWYDASSGGNLVFTGTVFNTPNLTATTTYYVEASIASCISATRTPVTVNVNPRPSAPVAVSSPVIIQSGQDVTLAVVTNPGIKHTWYDVPTGGTFLATNVDSFTPSPALTASKTFYVEAVDLTSDCASSTRTAIVVTVISGVNNCLLANSQVTTKGGTTNCLTCSSSADGNSVDGNNATAATLSIPIGLVTDHIQQDLTFPTTGQAGDIIDVELGIPVGLLDISALSNVSLQSFNSGVPNGDFSTINNLLNVQILSGNRFKASFVAAGTFTSVRVRLNGLATLLSSLEIYEASYRFANAVITGNATPICAGQTASLTASATGGDTFVWYDAPTGGNIVAVNPTAALSATTTFYLEATRGGTCINTVRQAVTVTVLPLPTASDINITSPVTASCAGGIVLTPSSPLAGATFKYYLDASKTQEATGTIAGVTYSKDLGTGALTISGLTALNAPYTYYVSVLNGGICENASGFLKEVVVNFPTGTALTVTPTLSGCAKVSLKDAITNFDTSGNTTYTFFDAGNNPITDQAASNITANGNYFIQAQLNGGNCPSVKLPVAVTVNPLPTLTVLTNSVAVTKGSSVALTATSNGTITWYDQQGNVLPSNNTGVLNTVGVFAYTVIASNGTCTVSQTITISVIDPAACDTLQERVYANTQSSGTIITGGVTNGPLAVDNDPSTYSTITTGLGLLGIGTTWQNLQWPTTIAKGTPVTVKLGLENSLLAVAQSISVVGTKRDGSNNPIDIGTLQSVTGSLLNLLPGQNSFEYTFVPSNASGLQDYDGIRVQLGSVLSVAQNINVYDTYYKREVAQITCGQGDIEDVFSGVKDLGVGALTATVGVSNPWNIADKDIATYATMFNAVGVLAASELTATFRTPSMVGDSLRIVISKPGTVLNLNLLTGFTIQLYSGNIPVGGPIANTSSLLTLKLLSGDTMAMTIVAPQTEPYDKVVITYGGVATVLDQLRVHSVDRTTNTEVIGADPDNKITVCPGANLTLVVPPKPCADYAWYDSPTGGNLLASGQTYTLPATLAAGTYKYYIQPIRYGCPALERGEVTVTVRATVPAATITNVTINGGSATIICSESGTVTLDAVLSATPVLTNPVYHWYSFDGTTSQPIPGQVTSKLIVTGLLPGTYTYYVGVSSDEYCETAPADRKQVTFTILPSSLVSDISINNASICHDTPAVLTPSSTLTNPVFSWYLDANKTQPIFSGTIGGVTYAINGSGVLTATGLTPAMSPMIYYVAVSSDFTCQNKNGELRLVTVLINDPGTPTSTTYNQNFCLISNPTVANLQADQTNVVWYSAATGGVALNPTTALANGTYYGAIRDVNGCESSVRSVVTVIVNDPGTPVITKTTQDFCLVNAPTFASIDVSPAVAANIVWYTALTGGTLIPSTTALTTGVYYAAIKDPTTLCESNVRLAITINVTDPGTPVITETTQNFCLVNAPTFASINVSPAVAANIVWYTALTGGVLIPSTTALTTGVYYAAIKDPTTLCESNVRLAITINVTDPGTPVITKTTQDFCLVNAPTFASIDVSPAVAANIVWYTALTGGTLIPSTTALTTGVYYAAIKDPTTLCESNVRLAITINVTDPGTPTLVTAGTQNFCLVNAPTFASVQFNEANIVWYTALTGGTVIPSTTALTSGTYYAVIKDPTTLCESAVRLSVTISVTDPGTPTLVTAGTQNFCLVNAPTFASVQFNEANIVWYTALTGGTVIPSTTALTSGTYYAVIKDPVTNCESAVRLVVVISVTDPGTPTLVTAGTQNFCLVNAPTFASVQFNEANIVWYTALTGGTVIPSTTALTSGTYYAVIKDPITNCESAVRLAVVISVTDPGTPTLVTAGTQNFCLVNAPTFASVQFNEANIVWYTALTGGTVIPSTTALTSGTYYAVIKDPVTNCESAVRLAVVISVTDPGTPTLVTAGTQNFCLVNAPTFASVQFNEANIVWYTALTGGTVIPSTTALTSGTYYAVIKDPVTNCESAVRLAVVISVTDPGTPTLVTAGTQNFCLVNAPTFASVQFNEANIVWYTALTGGTVIPSTTALTSGTYYAVIKDPITNCESAVRLAVTINVTDPGTPVITETTQNFCLVNAPTFASINVSPAVAANIVWYTALTGGTLIPLTTVLTSGTYYAAIKDPVTNCESNVRLAITINVTDPGTPVITETTQNFCLVNAPTFASIDVSPAVAANIVWYTALTGGTLIPSTTALTTGVYYAAIKDPITNCESNVRLAITINVTDPGTPTLVTAGTQNFCLVNAPTFASVQFNQANIVWYTALTGGTVIPSTTALTSGTYYAVIKDPITNCESAVRLAVVINVTDPGTPTLVTAGTQSFCLVNAPTFASVQFNEANIVWYTALTGGTVIPSATALTSGTYYAVIKDPITNCESAVRLAVVISVTDPGTPTLVTAGTQNFCLVNAPTFASVQFNEANIVWYTALTGGTAIPSTTPLISGTYYAAIKDPLTNCESAVRLAVVISVTDPGTPTLVTAGTQNFCLADAPTFASVQFNQANIVWYTAPTGGTVILSTTALTSGTYYAVIKDPITNCESAVRLAVTINVANPGTPTLVTAGTQNFCLANTPTFASVQFNQANIVWYTAPTGGTVIPSTTALTSGTYYAVIKDPVSGCESAVRLAVTINVTDPGTPTLVTEGTQNFCLVNAPTFASVQFNQANIIWYTALTGGTAIPSTTALISGTYYAAIKDPVTNCESAVRLAVVINVTDPGTPTLVTAGTQNFCLANTPTFANVQFNQANIVWYTAPTGGTVISSTTALTSGTYYAVIKDPITNCESAVRLAVTINVTDPGTPTLVTAGTQNFCLVNTPTFASVQFNQANIVWYTALTGGTVISSTTALTSGTYYAVIKDPVSGCESAVRLAVTINVTDPGTPTTTAATQVFCSGNNPTVANIQVNGSNIVWYTTATGGTVVAGTTPLVNGDYYAAIKDPVSGCESTVRLKVTVTIGISKDPTTTATTQNFCSTSAPTFASIQVNESNVAWFSSATGGTAIPLTTALTSGTYYGELTDPVTGCKSANRLQVVITIVTPMATPTTNSATQNFCSVDAPKVSNIQVNESGVIWYSTPTGGTAIPAATALTTGTYYGVISSSSGCENPIRLAVAVTVNTPLNVTTPRTTQVFCLSAGPTVQDIVVNEANIVWYTTTTGGTPLAANTPLVAATYYAAAQSNITNGCGLVPRLGVTVAFDNDALVPITTTDDTPCVFQGVTYSIANGKSNYVWSVSNGTITSGGGLNDGSVTVSWSDIGLGKVEVEYINTCNERTTKSLNVTVATCSDLTITNKVSNAKPNFGDQITFTVTVNNIGQGNFINTIVSDLLPSGYNLISASATAGTYNLLSQIWTIPTLNSGQSVVLTIVVEVLPGGKYLSVATVETSTPLDVDPSNNSASVSVEPVCLTVYNEFTPNNDGANDLFRIDCIETYPNNELKVYNRYGSLVYSKQHYENDWDGTANVSGVINRGDMLPTGTYFYVIAIGDGTVKKGWLSIMR</sequence>
<dbReference type="Pfam" id="PF13585">
    <property type="entry name" value="CHU_C"/>
    <property type="match status" value="1"/>
</dbReference>
<organism evidence="4 5">
    <name type="scientific">Flavobacterium lipolyticum</name>
    <dbReference type="NCBI Taxonomy" id="2893754"/>
    <lineage>
        <taxon>Bacteria</taxon>
        <taxon>Pseudomonadati</taxon>
        <taxon>Bacteroidota</taxon>
        <taxon>Flavobacteriia</taxon>
        <taxon>Flavobacteriales</taxon>
        <taxon>Flavobacteriaceae</taxon>
        <taxon>Flavobacterium</taxon>
    </lineage>
</organism>
<evidence type="ECO:0000313" key="5">
    <source>
        <dbReference type="Proteomes" id="UP001430700"/>
    </source>
</evidence>
<feature type="signal peptide" evidence="1">
    <location>
        <begin position="1"/>
        <end position="31"/>
    </location>
</feature>
<dbReference type="Pfam" id="PF01345">
    <property type="entry name" value="DUF11"/>
    <property type="match status" value="1"/>
</dbReference>
<comment type="caution">
    <text evidence="4">The sequence shown here is derived from an EMBL/GenBank/DDBJ whole genome shotgun (WGS) entry which is preliminary data.</text>
</comment>
<feature type="domain" description="Ig-like" evidence="3">
    <location>
        <begin position="3584"/>
        <end position="3660"/>
    </location>
</feature>
<gene>
    <name evidence="4" type="ORF">LNQ34_21460</name>
</gene>
<feature type="domain" description="Ig-like" evidence="3">
    <location>
        <begin position="1015"/>
        <end position="1091"/>
    </location>
</feature>
<evidence type="ECO:0000313" key="4">
    <source>
        <dbReference type="EMBL" id="MCC9020339.1"/>
    </source>
</evidence>
<feature type="domain" description="Ig-like" evidence="3">
    <location>
        <begin position="271"/>
        <end position="357"/>
    </location>
</feature>
<feature type="domain" description="Ig-like" evidence="3">
    <location>
        <begin position="362"/>
        <end position="443"/>
    </location>
</feature>
<feature type="domain" description="Ig-like" evidence="3">
    <location>
        <begin position="188"/>
        <end position="268"/>
    </location>
</feature>
<dbReference type="EMBL" id="JAJJMN010000002">
    <property type="protein sequence ID" value="MCC9020339.1"/>
    <property type="molecule type" value="Genomic_DNA"/>
</dbReference>
<keyword evidence="1" id="KW-0732">Signal</keyword>